<keyword evidence="9" id="KW-0460">Magnesium</keyword>
<dbReference type="HAMAP" id="MF_00183">
    <property type="entry name" value="DXP_reductoisom"/>
    <property type="match status" value="1"/>
</dbReference>
<feature type="binding site" evidence="9">
    <location>
        <position position="150"/>
    </location>
    <ligand>
        <name>1-deoxy-D-xylulose 5-phosphate</name>
        <dbReference type="ChEBI" id="CHEBI:57792"/>
    </ligand>
</feature>
<dbReference type="AlphaFoldDB" id="A0A975GTH6"/>
<dbReference type="Gene3D" id="3.40.50.720">
    <property type="entry name" value="NAD(P)-binding Rossmann-like Domain"/>
    <property type="match status" value="1"/>
</dbReference>
<dbReference type="PANTHER" id="PTHR30525:SF0">
    <property type="entry name" value="1-DEOXY-D-XYLULOSE 5-PHOSPHATE REDUCTOISOMERASE, CHLOROPLASTIC"/>
    <property type="match status" value="1"/>
</dbReference>
<dbReference type="Pfam" id="PF02670">
    <property type="entry name" value="DXP_reductoisom"/>
    <property type="match status" value="1"/>
</dbReference>
<reference evidence="13" key="1">
    <citation type="journal article" date="2021" name="Microb. Physiol.">
        <title>Proteogenomic Insights into the Physiology of Marine, Sulfate-Reducing, Filamentous Desulfonema limicola and Desulfonema magnum.</title>
        <authorList>
            <person name="Schnaars V."/>
            <person name="Wohlbrand L."/>
            <person name="Scheve S."/>
            <person name="Hinrichs C."/>
            <person name="Reinhardt R."/>
            <person name="Rabus R."/>
        </authorList>
    </citation>
    <scope>NUCLEOTIDE SEQUENCE</scope>
    <source>
        <strain evidence="13">4be13</strain>
    </source>
</reference>
<dbReference type="SUPFAM" id="SSF51735">
    <property type="entry name" value="NAD(P)-binding Rossmann-fold domains"/>
    <property type="match status" value="1"/>
</dbReference>
<feature type="binding site" evidence="9">
    <location>
        <position position="38"/>
    </location>
    <ligand>
        <name>NADPH</name>
        <dbReference type="ChEBI" id="CHEBI:57783"/>
    </ligand>
</feature>
<dbReference type="Proteomes" id="UP000663722">
    <property type="component" value="Chromosome"/>
</dbReference>
<feature type="binding site" evidence="9">
    <location>
        <position position="123"/>
    </location>
    <ligand>
        <name>NADPH</name>
        <dbReference type="ChEBI" id="CHEBI:57783"/>
    </ligand>
</feature>
<keyword evidence="3 9" id="KW-0479">Metal-binding</keyword>
<dbReference type="GO" id="GO:0030145">
    <property type="term" value="F:manganese ion binding"/>
    <property type="evidence" value="ECO:0007669"/>
    <property type="project" value="TreeGrafter"/>
</dbReference>
<keyword evidence="4 9" id="KW-0521">NADP</keyword>
<feature type="binding site" evidence="9">
    <location>
        <position position="217"/>
    </location>
    <ligand>
        <name>1-deoxy-D-xylulose 5-phosphate</name>
        <dbReference type="ChEBI" id="CHEBI:57792"/>
    </ligand>
</feature>
<comment type="similarity">
    <text evidence="2 9">Belongs to the DXR family.</text>
</comment>
<feature type="binding site" evidence="9">
    <location>
        <position position="149"/>
    </location>
    <ligand>
        <name>Mn(2+)</name>
        <dbReference type="ChEBI" id="CHEBI:29035"/>
    </ligand>
</feature>
<feature type="domain" description="1-deoxy-D-xylulose 5-phosphate reductoisomerase C-terminal" evidence="11">
    <location>
        <begin position="145"/>
        <end position="228"/>
    </location>
</feature>
<feature type="binding site" evidence="9">
    <location>
        <position position="216"/>
    </location>
    <ligand>
        <name>1-deoxy-D-xylulose 5-phosphate</name>
        <dbReference type="ChEBI" id="CHEBI:57792"/>
    </ligand>
</feature>
<evidence type="ECO:0000256" key="7">
    <source>
        <dbReference type="ARBA" id="ARBA00023229"/>
    </source>
</evidence>
<feature type="binding site" evidence="9">
    <location>
        <position position="198"/>
    </location>
    <ligand>
        <name>1-deoxy-D-xylulose 5-phosphate</name>
        <dbReference type="ChEBI" id="CHEBI:57792"/>
    </ligand>
</feature>
<evidence type="ECO:0000256" key="3">
    <source>
        <dbReference type="ARBA" id="ARBA00022723"/>
    </source>
</evidence>
<keyword evidence="14" id="KW-1185">Reference proteome</keyword>
<feature type="binding site" evidence="9">
    <location>
        <position position="10"/>
    </location>
    <ligand>
        <name>NADPH</name>
        <dbReference type="ChEBI" id="CHEBI:57783"/>
    </ligand>
</feature>
<evidence type="ECO:0000313" key="13">
    <source>
        <dbReference type="EMBL" id="QTA92997.1"/>
    </source>
</evidence>
<feature type="binding site" evidence="9">
    <location>
        <position position="13"/>
    </location>
    <ligand>
        <name>NADPH</name>
        <dbReference type="ChEBI" id="CHEBI:57783"/>
    </ligand>
</feature>
<feature type="binding site" evidence="9">
    <location>
        <position position="151"/>
    </location>
    <ligand>
        <name>1-deoxy-D-xylulose 5-phosphate</name>
        <dbReference type="ChEBI" id="CHEBI:57792"/>
    </ligand>
</feature>
<dbReference type="Pfam" id="PF13288">
    <property type="entry name" value="DXPR_C"/>
    <property type="match status" value="1"/>
</dbReference>
<keyword evidence="5 9" id="KW-0560">Oxidoreductase</keyword>
<evidence type="ECO:0000259" key="12">
    <source>
        <dbReference type="Pfam" id="PF13288"/>
    </source>
</evidence>
<feature type="binding site" evidence="9">
    <location>
        <position position="175"/>
    </location>
    <ligand>
        <name>1-deoxy-D-xylulose 5-phosphate</name>
        <dbReference type="ChEBI" id="CHEBI:57792"/>
    </ligand>
</feature>
<feature type="binding site" evidence="9">
    <location>
        <position position="11"/>
    </location>
    <ligand>
        <name>NADPH</name>
        <dbReference type="ChEBI" id="CHEBI:57783"/>
    </ligand>
</feature>
<keyword evidence="7 9" id="KW-0414">Isoprene biosynthesis</keyword>
<feature type="binding site" evidence="9">
    <location>
        <position position="220"/>
    </location>
    <ligand>
        <name>Mn(2+)</name>
        <dbReference type="ChEBI" id="CHEBI:29035"/>
    </ligand>
</feature>
<dbReference type="NCBIfam" id="TIGR00243">
    <property type="entry name" value="Dxr"/>
    <property type="match status" value="1"/>
</dbReference>
<evidence type="ECO:0000256" key="1">
    <source>
        <dbReference type="ARBA" id="ARBA00005094"/>
    </source>
</evidence>
<feature type="binding site" evidence="9">
    <location>
        <position position="12"/>
    </location>
    <ligand>
        <name>NADPH</name>
        <dbReference type="ChEBI" id="CHEBI:57783"/>
    </ligand>
</feature>
<organism evidence="13 14">
    <name type="scientific">Desulfonema magnum</name>
    <dbReference type="NCBI Taxonomy" id="45655"/>
    <lineage>
        <taxon>Bacteria</taxon>
        <taxon>Pseudomonadati</taxon>
        <taxon>Thermodesulfobacteriota</taxon>
        <taxon>Desulfobacteria</taxon>
        <taxon>Desulfobacterales</taxon>
        <taxon>Desulfococcaceae</taxon>
        <taxon>Desulfonema</taxon>
    </lineage>
</organism>
<dbReference type="GO" id="GO:0070402">
    <property type="term" value="F:NADPH binding"/>
    <property type="evidence" value="ECO:0007669"/>
    <property type="project" value="InterPro"/>
</dbReference>
<dbReference type="NCBIfam" id="NF009114">
    <property type="entry name" value="PRK12464.1"/>
    <property type="match status" value="1"/>
</dbReference>
<dbReference type="InterPro" id="IPR036169">
    <property type="entry name" value="DXPR_C_sf"/>
</dbReference>
<dbReference type="InterPro" id="IPR036291">
    <property type="entry name" value="NAD(P)-bd_dom_sf"/>
</dbReference>
<evidence type="ECO:0000313" key="14">
    <source>
        <dbReference type="Proteomes" id="UP000663722"/>
    </source>
</evidence>
<dbReference type="GO" id="GO:0051484">
    <property type="term" value="P:isopentenyl diphosphate biosynthetic process, methylerythritol 4-phosphate pathway involved in terpenoid biosynthetic process"/>
    <property type="evidence" value="ECO:0007669"/>
    <property type="project" value="TreeGrafter"/>
</dbReference>
<dbReference type="GO" id="GO:0030604">
    <property type="term" value="F:1-deoxy-D-xylulose-5-phosphate reductoisomerase activity"/>
    <property type="evidence" value="ECO:0007669"/>
    <property type="project" value="UniProtKB-UniRule"/>
</dbReference>
<feature type="binding site" evidence="9">
    <location>
        <position position="151"/>
    </location>
    <ligand>
        <name>Mn(2+)</name>
        <dbReference type="ChEBI" id="CHEBI:29035"/>
    </ligand>
</feature>
<feature type="binding site" evidence="9">
    <location>
        <position position="211"/>
    </location>
    <ligand>
        <name>1-deoxy-D-xylulose 5-phosphate</name>
        <dbReference type="ChEBI" id="CHEBI:57792"/>
    </ligand>
</feature>
<dbReference type="Gene3D" id="1.10.1740.10">
    <property type="match status" value="1"/>
</dbReference>
<comment type="pathway">
    <text evidence="1 9">Isoprenoid biosynthesis; isopentenyl diphosphate biosynthesis via DXP pathway; isopentenyl diphosphate from 1-deoxy-D-xylulose 5-phosphate: step 1/6.</text>
</comment>
<feature type="binding site" evidence="9">
    <location>
        <position position="125"/>
    </location>
    <ligand>
        <name>NADPH</name>
        <dbReference type="ChEBI" id="CHEBI:57783"/>
    </ligand>
</feature>
<dbReference type="PIRSF" id="PIRSF006205">
    <property type="entry name" value="Dxp_reductismrs"/>
    <property type="match status" value="1"/>
</dbReference>
<comment type="caution">
    <text evidence="9">Lacks conserved residue(s) required for the propagation of feature annotation.</text>
</comment>
<comment type="function">
    <text evidence="9">Catalyzes the NADPH-dependent rearrangement and reduction of 1-deoxy-D-xylulose-5-phosphate (DXP) to 2-C-methyl-D-erythritol 4-phosphate (MEP).</text>
</comment>
<dbReference type="Pfam" id="PF08436">
    <property type="entry name" value="DXP_redisom_C"/>
    <property type="match status" value="1"/>
</dbReference>
<dbReference type="InterPro" id="IPR026877">
    <property type="entry name" value="DXPR_C"/>
</dbReference>
<dbReference type="KEGG" id="dmm:dnm_090900"/>
<evidence type="ECO:0000256" key="5">
    <source>
        <dbReference type="ARBA" id="ARBA00023002"/>
    </source>
</evidence>
<accession>A0A975GTH6</accession>
<dbReference type="InterPro" id="IPR013644">
    <property type="entry name" value="DXP_reductoisomerase_C"/>
</dbReference>
<comment type="catalytic activity">
    <reaction evidence="8">
        <text>2-C-methyl-D-erythritol 4-phosphate + NADP(+) = 1-deoxy-D-xylulose 5-phosphate + NADPH + H(+)</text>
        <dbReference type="Rhea" id="RHEA:13717"/>
        <dbReference type="ChEBI" id="CHEBI:15378"/>
        <dbReference type="ChEBI" id="CHEBI:57783"/>
        <dbReference type="ChEBI" id="CHEBI:57792"/>
        <dbReference type="ChEBI" id="CHEBI:58262"/>
        <dbReference type="ChEBI" id="CHEBI:58349"/>
        <dbReference type="EC" id="1.1.1.267"/>
    </reaction>
    <physiologicalReaction direction="right-to-left" evidence="8">
        <dbReference type="Rhea" id="RHEA:13719"/>
    </physiologicalReaction>
</comment>
<keyword evidence="6 9" id="KW-0464">Manganese</keyword>
<sequence>MKYLSILGSTGSIGCNTLNIVEMFPERFAVKALAAKSNVPLLAKQIGQFHPEIAVVFDEQRALELKHILPANAGVEILYGDEGYRAAAIHSSVDIIVTAVVGAAGLMPTLAAIDAGKDIALANKETLVMAGEIVMKQAEEKGIKILPVDSEHSAIFQCFAGQRKADLDKILLTASGGPFLNKPGNEFTDIKPEHALKHPTWQMGQKITIDSATLMNKGLEVIEAKWLFSVSQEEIEVVVHPQSIVHSMVSYKDGSVIAQLGIPDMKGAIAYALSWPERLPLKQPIPDFANMKGLTFQKPDMEKFPCLALAFEACDVGGTLPAVLNAANEVAVYAFLNHRISFTDIPNIIKTAMDRHNIVKHPEISDILEADHRVRSDIEKELF</sequence>
<evidence type="ECO:0000259" key="10">
    <source>
        <dbReference type="Pfam" id="PF02670"/>
    </source>
</evidence>
<dbReference type="InterPro" id="IPR013512">
    <property type="entry name" value="DXP_reductoisomerase_N"/>
</dbReference>
<evidence type="ECO:0000256" key="6">
    <source>
        <dbReference type="ARBA" id="ARBA00023211"/>
    </source>
</evidence>
<dbReference type="SUPFAM" id="SSF69055">
    <property type="entry name" value="1-deoxy-D-xylulose-5-phosphate reductoisomerase, C-terminal domain"/>
    <property type="match status" value="1"/>
</dbReference>
<evidence type="ECO:0000256" key="8">
    <source>
        <dbReference type="ARBA" id="ARBA00048543"/>
    </source>
</evidence>
<comment type="cofactor">
    <cofactor evidence="9">
        <name>Mg(2+)</name>
        <dbReference type="ChEBI" id="CHEBI:18420"/>
    </cofactor>
    <cofactor evidence="9">
        <name>Mn(2+)</name>
        <dbReference type="ChEBI" id="CHEBI:29035"/>
    </cofactor>
</comment>
<name>A0A975GTH6_9BACT</name>
<evidence type="ECO:0000256" key="4">
    <source>
        <dbReference type="ARBA" id="ARBA00022857"/>
    </source>
</evidence>
<evidence type="ECO:0000259" key="11">
    <source>
        <dbReference type="Pfam" id="PF08436"/>
    </source>
</evidence>
<feature type="binding site" evidence="9">
    <location>
        <position position="220"/>
    </location>
    <ligand>
        <name>1-deoxy-D-xylulose 5-phosphate</name>
        <dbReference type="ChEBI" id="CHEBI:57792"/>
    </ligand>
</feature>
<dbReference type="EMBL" id="CP061800">
    <property type="protein sequence ID" value="QTA92997.1"/>
    <property type="molecule type" value="Genomic_DNA"/>
</dbReference>
<feature type="binding site" evidence="9">
    <location>
        <position position="204"/>
    </location>
    <ligand>
        <name>NADPH</name>
        <dbReference type="ChEBI" id="CHEBI:57783"/>
    </ligand>
</feature>
<evidence type="ECO:0000256" key="2">
    <source>
        <dbReference type="ARBA" id="ARBA00006825"/>
    </source>
</evidence>
<dbReference type="PANTHER" id="PTHR30525">
    <property type="entry name" value="1-DEOXY-D-XYLULOSE 5-PHOSPHATE REDUCTOISOMERASE"/>
    <property type="match status" value="1"/>
</dbReference>
<feature type="binding site" evidence="9">
    <location>
        <position position="124"/>
    </location>
    <ligand>
        <name>1-deoxy-D-xylulose 5-phosphate</name>
        <dbReference type="ChEBI" id="CHEBI:57792"/>
    </ligand>
</feature>
<protein>
    <recommendedName>
        <fullName evidence="9">1-deoxy-D-xylulose 5-phosphate reductoisomerase</fullName>
        <shortName evidence="9">DXP reductoisomerase</shortName>
        <ecNumber evidence="9">1.1.1.267</ecNumber>
    </recommendedName>
    <alternativeName>
        <fullName evidence="9">1-deoxyxylulose-5-phosphate reductoisomerase</fullName>
    </alternativeName>
    <alternativeName>
        <fullName evidence="9">2-C-methyl-D-erythritol 4-phosphate synthase</fullName>
    </alternativeName>
</protein>
<dbReference type="SUPFAM" id="SSF55347">
    <property type="entry name" value="Glyceraldehyde-3-phosphate dehydrogenase-like, C-terminal domain"/>
    <property type="match status" value="1"/>
</dbReference>
<dbReference type="FunFam" id="3.40.50.720:FF:000045">
    <property type="entry name" value="1-deoxy-D-xylulose 5-phosphate reductoisomerase"/>
    <property type="match status" value="1"/>
</dbReference>
<dbReference type="RefSeq" id="WP_207680134.1">
    <property type="nucleotide sequence ID" value="NZ_CP061800.1"/>
</dbReference>
<proteinExistence type="inferred from homology"/>
<dbReference type="InterPro" id="IPR003821">
    <property type="entry name" value="DXP_reductoisomerase"/>
</dbReference>
<gene>
    <name evidence="9 13" type="primary">dxr</name>
    <name evidence="13" type="ORF">dnm_090900</name>
</gene>
<dbReference type="PROSITE" id="PS51257">
    <property type="entry name" value="PROKAR_LIPOPROTEIN"/>
    <property type="match status" value="1"/>
</dbReference>
<feature type="domain" description="DXP reductoisomerase C-terminal" evidence="12">
    <location>
        <begin position="260"/>
        <end position="376"/>
    </location>
</feature>
<feature type="domain" description="1-deoxy-D-xylulose 5-phosphate reductoisomerase N-terminal" evidence="10">
    <location>
        <begin position="4"/>
        <end position="131"/>
    </location>
</feature>
<evidence type="ECO:0000256" key="9">
    <source>
        <dbReference type="HAMAP-Rule" id="MF_00183"/>
    </source>
</evidence>
<dbReference type="EC" id="1.1.1.267" evidence="9"/>